<dbReference type="SUPFAM" id="SSF143100">
    <property type="entry name" value="TTHA1013/TTHA0281-like"/>
    <property type="match status" value="1"/>
</dbReference>
<comment type="caution">
    <text evidence="1">The sequence shown here is derived from an EMBL/GenBank/DDBJ whole genome shotgun (WGS) entry which is preliminary data.</text>
</comment>
<reference evidence="1 2" key="1">
    <citation type="submission" date="2021-10" db="EMBL/GenBank/DDBJ databases">
        <title>Anaerobic single-cell dispensing facilitates the cultivation of human gut bacteria.</title>
        <authorList>
            <person name="Afrizal A."/>
        </authorList>
    </citation>
    <scope>NUCLEOTIDE SEQUENCE [LARGE SCALE GENOMIC DNA]</scope>
    <source>
        <strain evidence="1 2">CLA-AA-H270</strain>
    </source>
</reference>
<protein>
    <recommendedName>
        <fullName evidence="3">Type II toxin-antitoxin system HicB family antitoxin</fullName>
    </recommendedName>
</protein>
<keyword evidence="2" id="KW-1185">Reference proteome</keyword>
<dbReference type="InterPro" id="IPR035069">
    <property type="entry name" value="TTHA1013/TTHA0281-like"/>
</dbReference>
<evidence type="ECO:0008006" key="3">
    <source>
        <dbReference type="Google" id="ProtNLM"/>
    </source>
</evidence>
<dbReference type="Proteomes" id="UP001298753">
    <property type="component" value="Unassembled WGS sequence"/>
</dbReference>
<proteinExistence type="predicted"/>
<accession>A0AAW4W118</accession>
<gene>
    <name evidence="1" type="ORF">LKD22_12515</name>
</gene>
<sequence>MLYPYAISRESVNGHRVWIAKSLHLKGCVAQGDTRLEAIKELESNEIAWLETAKILHIPQSN</sequence>
<evidence type="ECO:0000313" key="1">
    <source>
        <dbReference type="EMBL" id="MCC2177934.1"/>
    </source>
</evidence>
<dbReference type="RefSeq" id="WP_119189277.1">
    <property type="nucleotide sequence ID" value="NZ_DBFBDK010000020.1"/>
</dbReference>
<dbReference type="AlphaFoldDB" id="A0AAW4W118"/>
<evidence type="ECO:0000313" key="2">
    <source>
        <dbReference type="Proteomes" id="UP001298753"/>
    </source>
</evidence>
<dbReference type="Gene3D" id="3.30.160.250">
    <property type="match status" value="1"/>
</dbReference>
<organism evidence="1 2">
    <name type="scientific">Agathobaculum butyriciproducens</name>
    <dbReference type="NCBI Taxonomy" id="1628085"/>
    <lineage>
        <taxon>Bacteria</taxon>
        <taxon>Bacillati</taxon>
        <taxon>Bacillota</taxon>
        <taxon>Clostridia</taxon>
        <taxon>Eubacteriales</taxon>
        <taxon>Butyricicoccaceae</taxon>
        <taxon>Agathobaculum</taxon>
    </lineage>
</organism>
<dbReference type="EMBL" id="JAJEPX010000078">
    <property type="protein sequence ID" value="MCC2177934.1"/>
    <property type="molecule type" value="Genomic_DNA"/>
</dbReference>
<name>A0AAW4W118_9FIRM</name>